<organism evidence="2 3">
    <name type="scientific">Thermanaeromonas toyohensis ToBE</name>
    <dbReference type="NCBI Taxonomy" id="698762"/>
    <lineage>
        <taxon>Bacteria</taxon>
        <taxon>Bacillati</taxon>
        <taxon>Bacillota</taxon>
        <taxon>Clostridia</taxon>
        <taxon>Neomoorellales</taxon>
        <taxon>Neomoorellaceae</taxon>
        <taxon>Thermanaeromonas</taxon>
    </lineage>
</organism>
<dbReference type="InterPro" id="IPR046348">
    <property type="entry name" value="SIS_dom_sf"/>
</dbReference>
<dbReference type="NCBIfam" id="NF002805">
    <property type="entry name" value="PRK02947.1"/>
    <property type="match status" value="1"/>
</dbReference>
<dbReference type="InterPro" id="IPR001307">
    <property type="entry name" value="Thiosulphate_STrfase_CS"/>
</dbReference>
<dbReference type="EMBL" id="LT838272">
    <property type="protein sequence ID" value="SMB97409.1"/>
    <property type="molecule type" value="Genomic_DNA"/>
</dbReference>
<dbReference type="GO" id="GO:0004792">
    <property type="term" value="F:thiosulfate-cyanide sulfurtransferase activity"/>
    <property type="evidence" value="ECO:0007669"/>
    <property type="project" value="InterPro"/>
</dbReference>
<evidence type="ECO:0000313" key="2">
    <source>
        <dbReference type="EMBL" id="SMB97409.1"/>
    </source>
</evidence>
<keyword evidence="2" id="KW-0413">Isomerase</keyword>
<dbReference type="Pfam" id="PF13580">
    <property type="entry name" value="SIS_2"/>
    <property type="match status" value="1"/>
</dbReference>
<dbReference type="STRING" id="698762.SAMN00808754_1845"/>
<evidence type="ECO:0000259" key="1">
    <source>
        <dbReference type="PROSITE" id="PS51464"/>
    </source>
</evidence>
<dbReference type="SUPFAM" id="SSF53697">
    <property type="entry name" value="SIS domain"/>
    <property type="match status" value="1"/>
</dbReference>
<name>A0A1W1VVL7_9FIRM</name>
<dbReference type="Proteomes" id="UP000192569">
    <property type="component" value="Chromosome I"/>
</dbReference>
<dbReference type="AlphaFoldDB" id="A0A1W1VVL7"/>
<dbReference type="InterPro" id="IPR001347">
    <property type="entry name" value="SIS_dom"/>
</dbReference>
<dbReference type="OrthoDB" id="9805185at2"/>
<evidence type="ECO:0000313" key="3">
    <source>
        <dbReference type="Proteomes" id="UP000192569"/>
    </source>
</evidence>
<reference evidence="2 3" key="1">
    <citation type="submission" date="2017-04" db="EMBL/GenBank/DDBJ databases">
        <authorList>
            <person name="Afonso C.L."/>
            <person name="Miller P.J."/>
            <person name="Scott M.A."/>
            <person name="Spackman E."/>
            <person name="Goraichik I."/>
            <person name="Dimitrov K.M."/>
            <person name="Suarez D.L."/>
            <person name="Swayne D.E."/>
        </authorList>
    </citation>
    <scope>NUCLEOTIDE SEQUENCE [LARGE SCALE GENOMIC DNA]</scope>
    <source>
        <strain evidence="2 3">ToBE</strain>
    </source>
</reference>
<dbReference type="PROSITE" id="PS00380">
    <property type="entry name" value="RHODANESE_1"/>
    <property type="match status" value="1"/>
</dbReference>
<proteinExistence type="predicted"/>
<accession>A0A1W1VVL7</accession>
<gene>
    <name evidence="2" type="ORF">SAMN00808754_1845</name>
</gene>
<dbReference type="GO" id="GO:0097367">
    <property type="term" value="F:carbohydrate derivative binding"/>
    <property type="evidence" value="ECO:0007669"/>
    <property type="project" value="InterPro"/>
</dbReference>
<sequence>MLAQQYYHQMRKVLERIEQTQGEALEKAAELIVESLAQGGTWHLMDTGHMLNHEMIGRAGGMMAITPLQVMVEVYNPVRPSRVGEKKSVYLDRIEGLGEFVIAKSGMLPGDVLVIGSVSGYNMLPVEVAIQAKSQGIKVIALTSVAYSSTLQSRHPSGLRLYEVADVVLDHGAPPGDALVEVAGLPVKICPASGIAAAYLMWALQAEVIEKMLKRGLVPQVYMSNHLPGADEFNRRAKKEFAEKGY</sequence>
<dbReference type="Gene3D" id="3.40.50.10490">
    <property type="entry name" value="Glucose-6-phosphate isomerase like protein, domain 1"/>
    <property type="match status" value="1"/>
</dbReference>
<dbReference type="PROSITE" id="PS51464">
    <property type="entry name" value="SIS"/>
    <property type="match status" value="1"/>
</dbReference>
<keyword evidence="3" id="KW-1185">Reference proteome</keyword>
<dbReference type="GO" id="GO:0016853">
    <property type="term" value="F:isomerase activity"/>
    <property type="evidence" value="ECO:0007669"/>
    <property type="project" value="UniProtKB-KW"/>
</dbReference>
<dbReference type="GO" id="GO:1901135">
    <property type="term" value="P:carbohydrate derivative metabolic process"/>
    <property type="evidence" value="ECO:0007669"/>
    <property type="project" value="InterPro"/>
</dbReference>
<protein>
    <submittedName>
        <fullName evidence="2">Uncharacterized protein, contains SIS (Sugar ISomerase) phosphosugar binding domain</fullName>
    </submittedName>
</protein>
<feature type="domain" description="SIS" evidence="1">
    <location>
        <begin position="32"/>
        <end position="214"/>
    </location>
</feature>